<dbReference type="GeneID" id="14868064"/>
<organism evidence="1 2">
    <name type="scientific">Cavenderia fasciculata</name>
    <name type="common">Slime mold</name>
    <name type="synonym">Dictyostelium fasciculatum</name>
    <dbReference type="NCBI Taxonomy" id="261658"/>
    <lineage>
        <taxon>Eukaryota</taxon>
        <taxon>Amoebozoa</taxon>
        <taxon>Evosea</taxon>
        <taxon>Eumycetozoa</taxon>
        <taxon>Dictyostelia</taxon>
        <taxon>Acytosteliales</taxon>
        <taxon>Cavenderiaceae</taxon>
        <taxon>Cavenderia</taxon>
    </lineage>
</organism>
<dbReference type="EMBL" id="GL883025">
    <property type="protein sequence ID" value="EGG15980.1"/>
    <property type="molecule type" value="Genomic_DNA"/>
</dbReference>
<dbReference type="KEGG" id="dfa:DFA_09652"/>
<keyword evidence="2" id="KW-1185">Reference proteome</keyword>
<protein>
    <submittedName>
        <fullName evidence="1">Uncharacterized protein</fullName>
    </submittedName>
</protein>
<dbReference type="AlphaFoldDB" id="F4Q880"/>
<gene>
    <name evidence="1" type="ORF">DFA_09652</name>
</gene>
<dbReference type="Proteomes" id="UP000007797">
    <property type="component" value="Unassembled WGS sequence"/>
</dbReference>
<evidence type="ECO:0000313" key="2">
    <source>
        <dbReference type="Proteomes" id="UP000007797"/>
    </source>
</evidence>
<sequence length="204" mass="22350">MGNNTTLVESDLVDARTSTTTCAIYNCDVVILRCCKSLICVSACIKFRSHYWMTSWFGGRVVAISISVSSVNAWCDGSNTFYTTSNGYNSIQCNGVFTSQDSVCFKVSSDESGTPTSFGFSAMLIDNNNMDLFLNKDYYFTLMQINNAGSAYGCWYPSCNYYLNGSVSLLVTYDSSVVGETLFLQYDGTGPIGGETNVKMSRPL</sequence>
<proteinExistence type="predicted"/>
<accession>F4Q880</accession>
<dbReference type="RefSeq" id="XP_004352305.1">
    <property type="nucleotide sequence ID" value="XM_004352253.1"/>
</dbReference>
<reference evidence="2" key="1">
    <citation type="journal article" date="2011" name="Genome Res.">
        <title>Phylogeny-wide analysis of social amoeba genomes highlights ancient origins for complex intercellular communication.</title>
        <authorList>
            <person name="Heidel A.J."/>
            <person name="Lawal H.M."/>
            <person name="Felder M."/>
            <person name="Schilde C."/>
            <person name="Helps N.R."/>
            <person name="Tunggal B."/>
            <person name="Rivero F."/>
            <person name="John U."/>
            <person name="Schleicher M."/>
            <person name="Eichinger L."/>
            <person name="Platzer M."/>
            <person name="Noegel A.A."/>
            <person name="Schaap P."/>
            <person name="Gloeckner G."/>
        </authorList>
    </citation>
    <scope>NUCLEOTIDE SEQUENCE [LARGE SCALE GENOMIC DNA]</scope>
    <source>
        <strain evidence="2">SH3</strain>
    </source>
</reference>
<evidence type="ECO:0000313" key="1">
    <source>
        <dbReference type="EMBL" id="EGG15980.1"/>
    </source>
</evidence>
<name>F4Q880_CACFS</name>